<feature type="binding site" evidence="3">
    <location>
        <position position="456"/>
    </location>
    <ligand>
        <name>Zn(2+)</name>
        <dbReference type="ChEBI" id="CHEBI:29105"/>
        <label>2</label>
    </ligand>
</feature>
<evidence type="ECO:0000256" key="4">
    <source>
        <dbReference type="RuleBase" id="RU003946"/>
    </source>
</evidence>
<accession>A0A6F9DA69</accession>
<evidence type="ECO:0000256" key="2">
    <source>
        <dbReference type="PIRSR" id="PIRSR601952-1"/>
    </source>
</evidence>
<name>A0A6F9DA69_9ASCI</name>
<feature type="region of interest" description="Disordered" evidence="5">
    <location>
        <begin position="504"/>
        <end position="528"/>
    </location>
</feature>
<dbReference type="PANTHER" id="PTHR11596">
    <property type="entry name" value="ALKALINE PHOSPHATASE"/>
    <property type="match status" value="1"/>
</dbReference>
<comment type="cofactor">
    <cofactor evidence="3">
        <name>Zn(2+)</name>
        <dbReference type="ChEBI" id="CHEBI:29105"/>
    </cofactor>
    <text evidence="3">Binds 2 Zn(2+) ions.</text>
</comment>
<evidence type="ECO:0000256" key="1">
    <source>
        <dbReference type="ARBA" id="ARBA00012647"/>
    </source>
</evidence>
<feature type="binding site" evidence="3">
    <location>
        <position position="377"/>
    </location>
    <ligand>
        <name>Zn(2+)</name>
        <dbReference type="ChEBI" id="CHEBI:29105"/>
        <label>2</label>
    </ligand>
</feature>
<feature type="signal peptide" evidence="6">
    <location>
        <begin position="1"/>
        <end position="19"/>
    </location>
</feature>
<dbReference type="EC" id="3.1.3.1" evidence="1"/>
<dbReference type="CDD" id="cd16012">
    <property type="entry name" value="ALP"/>
    <property type="match status" value="1"/>
</dbReference>
<protein>
    <recommendedName>
        <fullName evidence="1">alkaline phosphatase</fullName>
        <ecNumber evidence="1">3.1.3.1</ecNumber>
    </recommendedName>
</protein>
<organism evidence="7">
    <name type="scientific">Phallusia mammillata</name>
    <dbReference type="NCBI Taxonomy" id="59560"/>
    <lineage>
        <taxon>Eukaryota</taxon>
        <taxon>Metazoa</taxon>
        <taxon>Chordata</taxon>
        <taxon>Tunicata</taxon>
        <taxon>Ascidiacea</taxon>
        <taxon>Phlebobranchia</taxon>
        <taxon>Ascidiidae</taxon>
        <taxon>Phallusia</taxon>
    </lineage>
</organism>
<evidence type="ECO:0000256" key="5">
    <source>
        <dbReference type="SAM" id="MobiDB-lite"/>
    </source>
</evidence>
<evidence type="ECO:0000256" key="3">
    <source>
        <dbReference type="PIRSR" id="PIRSR601952-2"/>
    </source>
</evidence>
<keyword evidence="3" id="KW-0479">Metal-binding</keyword>
<feature type="binding site" evidence="3">
    <location>
        <position position="330"/>
    </location>
    <ligand>
        <name>Mg(2+)</name>
        <dbReference type="ChEBI" id="CHEBI:18420"/>
    </ligand>
</feature>
<sequence>MKFLIQSIAVFLLLGTALAVVYPHERTESYWKSQRENDLLESINKFSQLNTNKAKNVIIFIGDGMSIGTTTAGRVYMGQKMGKNGEEHTTTLDQFPHVGTAKTYSVNSQTPDSAATATAILTGVKTANGVLGLTSAHQGKCTTNKDVETALEKAVKLGKSTGVVTTTRIQHATPASAYAHIPQRSWYSHVGYGSGCKDIAQQLFDKRHDIQVLLGGGRVHMHGVTDRDILDEVGIRETGLRRGFGTNLIQRWKDSFGSNVTNLYVKNRQELDQVDPESTDYLLGLFAPTEMEFRLSNSMRSQFQPRLPEMVEKAIRVLRKNDEGFFLLVEGGMIDKAHHKTLVKYALEEFSEFDKAVQVAKQLTSDDDTLIIATADHGHVFTFGNTGGRGTPFSKIMVNNQIPYNTLGRYYTNTAYGNGPNYNANRTWNSWSKAKRHAESAAYQPLTAVKRAGETHSAEDMIVYASGPMSHLITGVHEQTFIAEVVSHAACLNPEAGLDFAHCQPSSEKDKEGGNNGSGETQINNLLSRLVEEGKEANY</sequence>
<dbReference type="InterPro" id="IPR017850">
    <property type="entry name" value="Alkaline_phosphatase_core_sf"/>
</dbReference>
<dbReference type="GO" id="GO:0004035">
    <property type="term" value="F:alkaline phosphatase activity"/>
    <property type="evidence" value="ECO:0007669"/>
    <property type="project" value="UniProtKB-EC"/>
</dbReference>
<feature type="binding site" evidence="3">
    <location>
        <position position="63"/>
    </location>
    <ligand>
        <name>Zn(2+)</name>
        <dbReference type="ChEBI" id="CHEBI:29105"/>
        <label>2</label>
    </ligand>
</feature>
<dbReference type="InterPro" id="IPR001952">
    <property type="entry name" value="Alkaline_phosphatase"/>
</dbReference>
<dbReference type="PRINTS" id="PR00113">
    <property type="entry name" value="ALKPHPHTASE"/>
</dbReference>
<comment type="cofactor">
    <cofactor evidence="3">
        <name>Mg(2+)</name>
        <dbReference type="ChEBI" id="CHEBI:18420"/>
    </cofactor>
    <text evidence="3">Binds 1 Mg(2+) ion.</text>
</comment>
<feature type="compositionally biased region" description="Polar residues" evidence="5">
    <location>
        <begin position="518"/>
        <end position="527"/>
    </location>
</feature>
<dbReference type="GO" id="GO:0046872">
    <property type="term" value="F:metal ion binding"/>
    <property type="evidence" value="ECO:0007669"/>
    <property type="project" value="UniProtKB-KW"/>
</dbReference>
<feature type="binding site" evidence="3">
    <location>
        <position position="173"/>
    </location>
    <ligand>
        <name>Mg(2+)</name>
        <dbReference type="ChEBI" id="CHEBI:18420"/>
    </ligand>
</feature>
<dbReference type="SUPFAM" id="SSF53649">
    <property type="entry name" value="Alkaline phosphatase-like"/>
    <property type="match status" value="1"/>
</dbReference>
<keyword evidence="3" id="KW-0862">Zinc</keyword>
<reference evidence="7" key="1">
    <citation type="submission" date="2020-04" db="EMBL/GenBank/DDBJ databases">
        <authorList>
            <person name="Neveu A P."/>
        </authorList>
    </citation>
    <scope>NUCLEOTIDE SEQUENCE</scope>
    <source>
        <tissue evidence="7">Whole embryo</tissue>
    </source>
</reference>
<dbReference type="PANTHER" id="PTHR11596:SF94">
    <property type="entry name" value="ALKALINE PHOSPHATASE"/>
    <property type="match status" value="1"/>
</dbReference>
<feature type="binding site" evidence="3">
    <location>
        <position position="63"/>
    </location>
    <ligand>
        <name>Mg(2+)</name>
        <dbReference type="ChEBI" id="CHEBI:18420"/>
    </ligand>
</feature>
<comment type="similarity">
    <text evidence="4">Belongs to the alkaline phosphatase family.</text>
</comment>
<dbReference type="AlphaFoldDB" id="A0A6F9DA69"/>
<feature type="binding site" evidence="3">
    <location>
        <position position="376"/>
    </location>
    <ligand>
        <name>Zn(2+)</name>
        <dbReference type="ChEBI" id="CHEBI:29105"/>
        <label>2</label>
    </ligand>
</feature>
<feature type="binding site" evidence="3">
    <location>
        <position position="335"/>
    </location>
    <ligand>
        <name>Zn(2+)</name>
        <dbReference type="ChEBI" id="CHEBI:29105"/>
        <label>2</label>
    </ligand>
</feature>
<evidence type="ECO:0000313" key="7">
    <source>
        <dbReference type="EMBL" id="CAB3231220.1"/>
    </source>
</evidence>
<feature type="binding site" evidence="3">
    <location>
        <position position="171"/>
    </location>
    <ligand>
        <name>Mg(2+)</name>
        <dbReference type="ChEBI" id="CHEBI:18420"/>
    </ligand>
</feature>
<gene>
    <name evidence="7" type="primary">Cilp2</name>
</gene>
<feature type="chain" id="PRO_5026283888" description="alkaline phosphatase" evidence="6">
    <location>
        <begin position="20"/>
        <end position="539"/>
    </location>
</feature>
<keyword evidence="6" id="KW-0732">Signal</keyword>
<dbReference type="SMART" id="SM00098">
    <property type="entry name" value="alkPPc"/>
    <property type="match status" value="1"/>
</dbReference>
<keyword evidence="3" id="KW-0460">Magnesium</keyword>
<dbReference type="Gene3D" id="3.40.720.10">
    <property type="entry name" value="Alkaline Phosphatase, subunit A"/>
    <property type="match status" value="1"/>
</dbReference>
<evidence type="ECO:0000256" key="6">
    <source>
        <dbReference type="SAM" id="SignalP"/>
    </source>
</evidence>
<dbReference type="Pfam" id="PF00245">
    <property type="entry name" value="Alk_phosphatase"/>
    <property type="match status" value="1"/>
</dbReference>
<feature type="binding site" evidence="3">
    <location>
        <position position="339"/>
    </location>
    <ligand>
        <name>Zn(2+)</name>
        <dbReference type="ChEBI" id="CHEBI:29105"/>
        <label>2</label>
    </ligand>
</feature>
<feature type="active site" description="Phosphoserine intermediate" evidence="2">
    <location>
        <position position="113"/>
    </location>
</feature>
<dbReference type="EMBL" id="LR783963">
    <property type="protein sequence ID" value="CAB3231220.1"/>
    <property type="molecule type" value="mRNA"/>
</dbReference>
<proteinExistence type="evidence at transcript level"/>